<feature type="coiled-coil region" evidence="5">
    <location>
        <begin position="357"/>
        <end position="407"/>
    </location>
</feature>
<comment type="caution">
    <text evidence="7">The sequence shown here is derived from an EMBL/GenBank/DDBJ whole genome shotgun (WGS) entry which is preliminary data.</text>
</comment>
<feature type="coiled-coil region" evidence="5">
    <location>
        <begin position="97"/>
        <end position="203"/>
    </location>
</feature>
<evidence type="ECO:0000256" key="1">
    <source>
        <dbReference type="ARBA" id="ARBA00004300"/>
    </source>
</evidence>
<feature type="coiled-coil region" evidence="5">
    <location>
        <begin position="234"/>
        <end position="329"/>
    </location>
</feature>
<reference evidence="7 8" key="1">
    <citation type="journal article" date="2022" name="Gigascience">
        <title>A chromosome-level genome assembly and annotation of the desert horned lizard, Phrynosoma platyrhinos, provides insight into chromosomal rearrangements among reptiles.</title>
        <authorList>
            <person name="Koochekian N."/>
            <person name="Ascanio A."/>
            <person name="Farleigh K."/>
            <person name="Card D.C."/>
            <person name="Schield D.R."/>
            <person name="Castoe T.A."/>
            <person name="Jezkova T."/>
        </authorList>
    </citation>
    <scope>NUCLEOTIDE SEQUENCE [LARGE SCALE GENOMIC DNA]</scope>
    <source>
        <strain evidence="7">NK-2021</strain>
    </source>
</reference>
<feature type="region of interest" description="Disordered" evidence="6">
    <location>
        <begin position="810"/>
        <end position="839"/>
    </location>
</feature>
<dbReference type="PANTHER" id="PTHR44981">
    <property type="entry name" value="PERICENTRIN-LIKE PROTEIN, ISOFORM F"/>
    <property type="match status" value="1"/>
</dbReference>
<evidence type="ECO:0000256" key="5">
    <source>
        <dbReference type="SAM" id="Coils"/>
    </source>
</evidence>
<name>A0ABQ7SXH7_PHRPL</name>
<feature type="coiled-coil region" evidence="5">
    <location>
        <begin position="1154"/>
        <end position="1276"/>
    </location>
</feature>
<feature type="coiled-coil region" evidence="5">
    <location>
        <begin position="1386"/>
        <end position="1515"/>
    </location>
</feature>
<protein>
    <recommendedName>
        <fullName evidence="9">Pericentrin</fullName>
    </recommendedName>
</protein>
<evidence type="ECO:0000256" key="4">
    <source>
        <dbReference type="ARBA" id="ARBA00023212"/>
    </source>
</evidence>
<keyword evidence="3 5" id="KW-0175">Coiled coil</keyword>
<feature type="coiled-coil region" evidence="5">
    <location>
        <begin position="950"/>
        <end position="1128"/>
    </location>
</feature>
<evidence type="ECO:0000313" key="8">
    <source>
        <dbReference type="Proteomes" id="UP000826234"/>
    </source>
</evidence>
<evidence type="ECO:0008006" key="9">
    <source>
        <dbReference type="Google" id="ProtNLM"/>
    </source>
</evidence>
<feature type="compositionally biased region" description="Acidic residues" evidence="6">
    <location>
        <begin position="815"/>
        <end position="838"/>
    </location>
</feature>
<evidence type="ECO:0000256" key="6">
    <source>
        <dbReference type="SAM" id="MobiDB-lite"/>
    </source>
</evidence>
<evidence type="ECO:0000256" key="2">
    <source>
        <dbReference type="ARBA" id="ARBA00022490"/>
    </source>
</evidence>
<evidence type="ECO:0000313" key="7">
    <source>
        <dbReference type="EMBL" id="KAH0621758.1"/>
    </source>
</evidence>
<dbReference type="EMBL" id="JAIPUX010003289">
    <property type="protein sequence ID" value="KAH0621758.1"/>
    <property type="molecule type" value="Genomic_DNA"/>
</dbReference>
<keyword evidence="4" id="KW-0206">Cytoskeleton</keyword>
<evidence type="ECO:0000256" key="3">
    <source>
        <dbReference type="ARBA" id="ARBA00023054"/>
    </source>
</evidence>
<keyword evidence="8" id="KW-1185">Reference proteome</keyword>
<proteinExistence type="predicted"/>
<gene>
    <name evidence="7" type="ORF">JD844_023379</name>
</gene>
<feature type="coiled-coil region" evidence="5">
    <location>
        <begin position="503"/>
        <end position="596"/>
    </location>
</feature>
<keyword evidence="2" id="KW-0963">Cytoplasm</keyword>
<comment type="subcellular location">
    <subcellularLocation>
        <location evidence="1">Cytoplasm</location>
        <location evidence="1">Cytoskeleton</location>
        <location evidence="1">Microtubule organizing center</location>
        <location evidence="1">Centrosome</location>
    </subcellularLocation>
</comment>
<sequence length="1757" mass="204837">MDNLYRIADPKLAWMTYHPHQNSDIEELNCLQLHLDKKHRKEVELLRYSLSSEYQENLMKMKMDLSDKYTSEIEQLKRKHCLGLEQLRAKISEEHLREIAKLRLQSAQDAARQVETEVAERLLGLENEYKTKLNDLQTKMLSISSQQEEIEKLRKENAELKEINILQEMHLKEEFEQIKFKLIEAHTAELIRNEEKMQELEHLHKTKAEEWKLEQEDLNIKNEEKLSLLHKDLENKAECEKQALQKQFEFQKAEMTWLQDQQAARIGELEKSLKEQQNNVRQLEDSLANAQKTLSLYDSGLTASKAHMAEELEKAKHVLQEEYSVKLKNAENRFMEEGKAMTKNIMAEHEIFLQELKVKHTAELELQNKELQHKQEEQILSVTLNLQTKHQAEIEALKSALETKQQAWLATYVDDIQNDHKAQIAELEAKHLSELNTLESTYLSEIQLLRDEQKQALEDLQVNLRKQLIQKDRTSQMLLAKELDGMKRKHAEDLQVCQDNLKIELATVHIEKLKTMAEELEEAHKEDLRVAVEQQRRLLEDEHHEALEVLREEILQLKEQHRNTIQELDNLHTLEVKKEKEKWQQLQKDMEQLSADKQQKCSAAWQQEEREKLQESYQQALKLLLKMVKATKDSEDLICKEIGLCPDDSFASGDSGESQNMSGEIVLAKKIAPMEKWSMKKSSIVGQEEVLALILPEDSFDSLVPDEISDLSEHLCESIFENPDLVFANEERINKICQSLHVAVKKLLDLVAESTKQLEEMHNIHLHEEEEFTRKNLEACQVVNEHHELVDCLNEESKVKNQLELELHKTRDESITEEENEEWEHELMEEDASDAEYDPSDKEEDKVINADRLFQSLMEGYLAERHALQESLKLKEESECRLVLELETLKAELQELNQKFGRSMEDQKLLMSQNKILAANIGEQDVDLIKEIEHLAKIKLEVQCQAEKDCSTLNAQMKVLEMELEEQLNKNQNLTKMSLEVTDLRQQVQFLERQLKNQRDFMDKQAIEREHERDEFQEEIQKLEMELKLTAKFQASGQSSLVDSLYSEIKEKTEDLNRLFLEKEHMQKDLAVQNEQIKKLEAQTRELEHKNKEEANKTNQLTQELQKMKKMEAELKEDKEALQQQNHNNLIQISALHSKLDEAKHKMLTGWNSNHVLNEQLKVQEELISKTREENVAKIIMPSQNSDDSELVVLQFLKSLLEEKNQETDHLNEQIVRLQCKIENSKENEILKNQEREIQDLKSIIEHLHDDKEQLLKNKIEETEQLQKVIEKLQKELACLAPLCQEAGNSQNNLNSFAVVEQKDIQNKMKSHLPNHQMNGGKDDNCISLTSNQNKIQDQLEIVLDDTEALQKLLEEKEFQFKAEIKILEQNLKNVQESSLQHFTKLTALHLQYKELEEEHKCLQESLLQRDMERTRFTNCIQELEDKLSEKETNLLQRELQLQRMSEEKSEQAIELQQIKEKFMRLDSEHHSLAQTLHDKEAAYQREVSEFQVTLAELKLEIENKMEELEVLKSERDLFYSQLKSDMEKDQDDDGGEMNLNKLVPDLGDFVSYKEVGEEEEEKEPSNKLLSSPGFSYENKLEKDIAVSNLNAPNESLNLQDKYLQSIICTEEGKIINDKKEKDLQPAFQQLCQLSHLSQSTQFIQKIPESFQSMVLDKTSWDSPEILRKQNSLELQPGLPLTPFSDVDSTTIGSEGLSSENSVIQQDTHGLLELPVSNSNGSEEIGTSLFLQAITFPGSTFSVTEYDDPQENISVSD</sequence>
<dbReference type="Proteomes" id="UP000826234">
    <property type="component" value="Unassembled WGS sequence"/>
</dbReference>
<dbReference type="InterPro" id="IPR028745">
    <property type="entry name" value="AKAP9/Pericentrin"/>
</dbReference>
<organism evidence="7 8">
    <name type="scientific">Phrynosoma platyrhinos</name>
    <name type="common">Desert horned lizard</name>
    <dbReference type="NCBI Taxonomy" id="52577"/>
    <lineage>
        <taxon>Eukaryota</taxon>
        <taxon>Metazoa</taxon>
        <taxon>Chordata</taxon>
        <taxon>Craniata</taxon>
        <taxon>Vertebrata</taxon>
        <taxon>Euteleostomi</taxon>
        <taxon>Lepidosauria</taxon>
        <taxon>Squamata</taxon>
        <taxon>Bifurcata</taxon>
        <taxon>Unidentata</taxon>
        <taxon>Episquamata</taxon>
        <taxon>Toxicofera</taxon>
        <taxon>Iguania</taxon>
        <taxon>Phrynosomatidae</taxon>
        <taxon>Phrynosomatinae</taxon>
        <taxon>Phrynosoma</taxon>
    </lineage>
</organism>
<accession>A0ABQ7SXH7</accession>
<dbReference type="PANTHER" id="PTHR44981:SF3">
    <property type="entry name" value="PERICENTRIN"/>
    <property type="match status" value="1"/>
</dbReference>
<feature type="coiled-coil region" evidence="5">
    <location>
        <begin position="443"/>
        <end position="470"/>
    </location>
</feature>